<keyword evidence="4" id="KW-0496">Mitochondrion</keyword>
<evidence type="ECO:0000256" key="3">
    <source>
        <dbReference type="ARBA" id="ARBA00022980"/>
    </source>
</evidence>
<evidence type="ECO:0000256" key="6">
    <source>
        <dbReference type="ARBA" id="ARBA00035137"/>
    </source>
</evidence>
<gene>
    <name evidence="8" type="ORF">SNE40_003929</name>
</gene>
<dbReference type="GO" id="GO:0006412">
    <property type="term" value="P:translation"/>
    <property type="evidence" value="ECO:0007669"/>
    <property type="project" value="InterPro"/>
</dbReference>
<proteinExistence type="inferred from homology"/>
<evidence type="ECO:0000256" key="1">
    <source>
        <dbReference type="ARBA" id="ARBA00004173"/>
    </source>
</evidence>
<keyword evidence="9" id="KW-1185">Reference proteome</keyword>
<dbReference type="CDD" id="cd23701">
    <property type="entry name" value="At1g26750"/>
    <property type="match status" value="1"/>
</dbReference>
<dbReference type="Pfam" id="PF10484">
    <property type="entry name" value="MRP-S23"/>
    <property type="match status" value="1"/>
</dbReference>
<evidence type="ECO:0000256" key="2">
    <source>
        <dbReference type="ARBA" id="ARBA00009864"/>
    </source>
</evidence>
<comment type="similarity">
    <text evidence="2">Belongs to the mitochondrion-specific ribosomal protein mS23 family.</text>
</comment>
<keyword evidence="3" id="KW-0689">Ribosomal protein</keyword>
<dbReference type="InterPro" id="IPR023611">
    <property type="entry name" value="mS23_dom_met"/>
</dbReference>
<sequence length="188" mass="22065">MAGSRLDKFGTIFKRVQGLLRSGAWSEVDRPLWYDVYEKFPPKVAPLYERPVPKDRVRPILYPEDILRVQFHKIYGNMELEDLATEDPKSKTNCQKFVDKYMELMATESPPDDVFQTAIASLDFHGKPLQTKKERKNSQEMKGKTKISALSNINELYNDEEYYVENKLDIDITELLENTIEEDDKKHW</sequence>
<reference evidence="8 9" key="1">
    <citation type="submission" date="2024-01" db="EMBL/GenBank/DDBJ databases">
        <title>The genome of the rayed Mediterranean limpet Patella caerulea (Linnaeus, 1758).</title>
        <authorList>
            <person name="Anh-Thu Weber A."/>
            <person name="Halstead-Nussloch G."/>
        </authorList>
    </citation>
    <scope>NUCLEOTIDE SEQUENCE [LARGE SCALE GENOMIC DNA]</scope>
    <source>
        <strain evidence="8">AATW-2023a</strain>
        <tissue evidence="8">Whole specimen</tissue>
    </source>
</reference>
<evidence type="ECO:0000313" key="9">
    <source>
        <dbReference type="Proteomes" id="UP001347796"/>
    </source>
</evidence>
<evidence type="ECO:0000256" key="5">
    <source>
        <dbReference type="ARBA" id="ARBA00023274"/>
    </source>
</evidence>
<organism evidence="8 9">
    <name type="scientific">Patella caerulea</name>
    <name type="common">Rayed Mediterranean limpet</name>
    <dbReference type="NCBI Taxonomy" id="87958"/>
    <lineage>
        <taxon>Eukaryota</taxon>
        <taxon>Metazoa</taxon>
        <taxon>Spiralia</taxon>
        <taxon>Lophotrochozoa</taxon>
        <taxon>Mollusca</taxon>
        <taxon>Gastropoda</taxon>
        <taxon>Patellogastropoda</taxon>
        <taxon>Patelloidea</taxon>
        <taxon>Patellidae</taxon>
        <taxon>Patella</taxon>
    </lineage>
</organism>
<accession>A0AAN8Q975</accession>
<evidence type="ECO:0000256" key="4">
    <source>
        <dbReference type="ARBA" id="ARBA00023128"/>
    </source>
</evidence>
<dbReference type="GO" id="GO:0003735">
    <property type="term" value="F:structural constituent of ribosome"/>
    <property type="evidence" value="ECO:0007669"/>
    <property type="project" value="InterPro"/>
</dbReference>
<dbReference type="InterPro" id="IPR019520">
    <property type="entry name" value="Ribosomal_mS23_met"/>
</dbReference>
<comment type="caution">
    <text evidence="8">The sequence shown here is derived from an EMBL/GenBank/DDBJ whole genome shotgun (WGS) entry which is preliminary data.</text>
</comment>
<dbReference type="AlphaFoldDB" id="A0AAN8Q975"/>
<evidence type="ECO:0000313" key="8">
    <source>
        <dbReference type="EMBL" id="KAK6192467.1"/>
    </source>
</evidence>
<dbReference type="Proteomes" id="UP001347796">
    <property type="component" value="Unassembled WGS sequence"/>
</dbReference>
<dbReference type="PANTHER" id="PTHR15925:SF2">
    <property type="entry name" value="SMALL RIBOSOMAL SUBUNIT PROTEIN MS23"/>
    <property type="match status" value="1"/>
</dbReference>
<comment type="subcellular location">
    <subcellularLocation>
        <location evidence="1">Mitochondrion</location>
    </subcellularLocation>
</comment>
<dbReference type="EMBL" id="JAZGQO010000002">
    <property type="protein sequence ID" value="KAK6192467.1"/>
    <property type="molecule type" value="Genomic_DNA"/>
</dbReference>
<evidence type="ECO:0000259" key="7">
    <source>
        <dbReference type="Pfam" id="PF10484"/>
    </source>
</evidence>
<dbReference type="PANTHER" id="PTHR15925">
    <property type="entry name" value="MITOCHONDRIAL RIBOSOMAL PROTEIN S23"/>
    <property type="match status" value="1"/>
</dbReference>
<dbReference type="GO" id="GO:0005840">
    <property type="term" value="C:ribosome"/>
    <property type="evidence" value="ECO:0007669"/>
    <property type="project" value="InterPro"/>
</dbReference>
<feature type="domain" description="Small ribosomal subunit protein mS23 conserved" evidence="7">
    <location>
        <begin position="2"/>
        <end position="122"/>
    </location>
</feature>
<name>A0AAN8Q975_PATCE</name>
<protein>
    <recommendedName>
        <fullName evidence="6">Small ribosomal subunit protein mS23</fullName>
    </recommendedName>
</protein>
<keyword evidence="5" id="KW-0687">Ribonucleoprotein</keyword>
<dbReference type="GO" id="GO:0005739">
    <property type="term" value="C:mitochondrion"/>
    <property type="evidence" value="ECO:0007669"/>
    <property type="project" value="InterPro"/>
</dbReference>
<dbReference type="InterPro" id="IPR059242">
    <property type="entry name" value="mS23_dom"/>
</dbReference>